<protein>
    <submittedName>
        <fullName evidence="1">Uncharacterized protein</fullName>
    </submittedName>
</protein>
<dbReference type="EMBL" id="VOIH02000001">
    <property type="protein sequence ID" value="KAF3455703.1"/>
    <property type="molecule type" value="Genomic_DNA"/>
</dbReference>
<organism evidence="1 2">
    <name type="scientific">Rhamnella rubrinervis</name>
    <dbReference type="NCBI Taxonomy" id="2594499"/>
    <lineage>
        <taxon>Eukaryota</taxon>
        <taxon>Viridiplantae</taxon>
        <taxon>Streptophyta</taxon>
        <taxon>Embryophyta</taxon>
        <taxon>Tracheophyta</taxon>
        <taxon>Spermatophyta</taxon>
        <taxon>Magnoliopsida</taxon>
        <taxon>eudicotyledons</taxon>
        <taxon>Gunneridae</taxon>
        <taxon>Pentapetalae</taxon>
        <taxon>rosids</taxon>
        <taxon>fabids</taxon>
        <taxon>Rosales</taxon>
        <taxon>Rhamnaceae</taxon>
        <taxon>rhamnoid group</taxon>
        <taxon>Rhamneae</taxon>
        <taxon>Rhamnella</taxon>
    </lineage>
</organism>
<sequence length="73" mass="8347">MVPEETQSREWNVSYAIVVKRRPARVGTIAVFLHVISRNSGKSGRSEYLSVSQINRQRCVIEEVVDRSTLPLF</sequence>
<name>A0A8K0HPD6_9ROSA</name>
<reference evidence="1" key="1">
    <citation type="submission" date="2020-03" db="EMBL/GenBank/DDBJ databases">
        <title>A high-quality chromosome-level genome assembly of a woody plant with both climbing and erect habits, Rhamnella rubrinervis.</title>
        <authorList>
            <person name="Lu Z."/>
            <person name="Yang Y."/>
            <person name="Zhu X."/>
            <person name="Sun Y."/>
        </authorList>
    </citation>
    <scope>NUCLEOTIDE SEQUENCE</scope>
    <source>
        <strain evidence="1">BYM</strain>
        <tissue evidence="1">Leaf</tissue>
    </source>
</reference>
<accession>A0A8K0HPD6</accession>
<comment type="caution">
    <text evidence="1">The sequence shown here is derived from an EMBL/GenBank/DDBJ whole genome shotgun (WGS) entry which is preliminary data.</text>
</comment>
<proteinExistence type="predicted"/>
<evidence type="ECO:0000313" key="1">
    <source>
        <dbReference type="EMBL" id="KAF3455703.1"/>
    </source>
</evidence>
<gene>
    <name evidence="1" type="ORF">FNV43_RR00345</name>
</gene>
<keyword evidence="2" id="KW-1185">Reference proteome</keyword>
<dbReference type="Proteomes" id="UP000796880">
    <property type="component" value="Unassembled WGS sequence"/>
</dbReference>
<dbReference type="AlphaFoldDB" id="A0A8K0HPD6"/>
<evidence type="ECO:0000313" key="2">
    <source>
        <dbReference type="Proteomes" id="UP000796880"/>
    </source>
</evidence>